<reference evidence="2" key="1">
    <citation type="submission" date="2021-02" db="EMBL/GenBank/DDBJ databases">
        <authorList>
            <person name="Dougan E. K."/>
            <person name="Rhodes N."/>
            <person name="Thang M."/>
            <person name="Chan C."/>
        </authorList>
    </citation>
    <scope>NUCLEOTIDE SEQUENCE</scope>
</reference>
<dbReference type="Gene3D" id="2.130.10.10">
    <property type="entry name" value="YVTN repeat-like/Quinoprotein amine dehydrogenase"/>
    <property type="match status" value="1"/>
</dbReference>
<feature type="non-terminal residue" evidence="2">
    <location>
        <position position="174"/>
    </location>
</feature>
<name>A0A812USB5_9DINO</name>
<feature type="domain" description="Pyrrolo-quinoline quinone repeat" evidence="1">
    <location>
        <begin position="3"/>
        <end position="166"/>
    </location>
</feature>
<keyword evidence="3" id="KW-1185">Reference proteome</keyword>
<dbReference type="Proteomes" id="UP000601435">
    <property type="component" value="Unassembled WGS sequence"/>
</dbReference>
<dbReference type="InterPro" id="IPR011047">
    <property type="entry name" value="Quinoprotein_ADH-like_sf"/>
</dbReference>
<protein>
    <recommendedName>
        <fullName evidence="1">Pyrrolo-quinoline quinone repeat domain-containing protein</fullName>
    </recommendedName>
</protein>
<dbReference type="InterPro" id="IPR015943">
    <property type="entry name" value="WD40/YVTN_repeat-like_dom_sf"/>
</dbReference>
<dbReference type="InterPro" id="IPR002372">
    <property type="entry name" value="PQQ_rpt_dom"/>
</dbReference>
<dbReference type="SUPFAM" id="SSF50998">
    <property type="entry name" value="Quinoprotein alcohol dehydrogenase-like"/>
    <property type="match status" value="1"/>
</dbReference>
<evidence type="ECO:0000259" key="1">
    <source>
        <dbReference type="Pfam" id="PF13360"/>
    </source>
</evidence>
<dbReference type="OrthoDB" id="408325at2759"/>
<dbReference type="SMART" id="SM00564">
    <property type="entry name" value="PQQ"/>
    <property type="match status" value="3"/>
</dbReference>
<evidence type="ECO:0000313" key="3">
    <source>
        <dbReference type="Proteomes" id="UP000601435"/>
    </source>
</evidence>
<dbReference type="InterPro" id="IPR018391">
    <property type="entry name" value="PQQ_b-propeller_rpt"/>
</dbReference>
<gene>
    <name evidence="2" type="ORF">SNEC2469_LOCUS16861</name>
</gene>
<feature type="non-terminal residue" evidence="2">
    <location>
        <position position="1"/>
    </location>
</feature>
<accession>A0A812USB5</accession>
<dbReference type="Pfam" id="PF13360">
    <property type="entry name" value="PQQ_2"/>
    <property type="match status" value="1"/>
</dbReference>
<dbReference type="AlphaFoldDB" id="A0A812USB5"/>
<sequence length="174" mass="19388">KGFLIAIDIDTGTERWARKITEQVATATDCALLTQGLIIVSVMDPVPLVPQPEIENSRLMALSIEDGSFRWSFAPYRPTFNFQAATVHDGSFVFQDRTGGVYRLSTDGKLLWYAKTPDRESSTTAAVVLHDGRVFAVSNAGKQPAGLLHVYDYEEGQHLWTQELPHEAVRARPR</sequence>
<evidence type="ECO:0000313" key="2">
    <source>
        <dbReference type="EMBL" id="CAE7579350.1"/>
    </source>
</evidence>
<dbReference type="PANTHER" id="PTHR34512:SF30">
    <property type="entry name" value="OUTER MEMBRANE PROTEIN ASSEMBLY FACTOR BAMB"/>
    <property type="match status" value="1"/>
</dbReference>
<comment type="caution">
    <text evidence="2">The sequence shown here is derived from an EMBL/GenBank/DDBJ whole genome shotgun (WGS) entry which is preliminary data.</text>
</comment>
<proteinExistence type="predicted"/>
<dbReference type="EMBL" id="CAJNJA010027576">
    <property type="protein sequence ID" value="CAE7579350.1"/>
    <property type="molecule type" value="Genomic_DNA"/>
</dbReference>
<dbReference type="PANTHER" id="PTHR34512">
    <property type="entry name" value="CELL SURFACE PROTEIN"/>
    <property type="match status" value="1"/>
</dbReference>
<organism evidence="2 3">
    <name type="scientific">Symbiodinium necroappetens</name>
    <dbReference type="NCBI Taxonomy" id="1628268"/>
    <lineage>
        <taxon>Eukaryota</taxon>
        <taxon>Sar</taxon>
        <taxon>Alveolata</taxon>
        <taxon>Dinophyceae</taxon>
        <taxon>Suessiales</taxon>
        <taxon>Symbiodiniaceae</taxon>
        <taxon>Symbiodinium</taxon>
    </lineage>
</organism>